<name>A0A4Y5SI23_9EURY</name>
<keyword evidence="1" id="KW-1133">Transmembrane helix</keyword>
<proteinExistence type="predicted"/>
<reference evidence="2 3" key="1">
    <citation type="submission" date="2019-06" db="EMBL/GenBank/DDBJ databases">
        <title>Thermococcus indicus sp. nov., a Fe(III)-reducing hyperthermophilic archaeon isolated from the Onnuri vent field of the Central Indian Ocean ridge.</title>
        <authorList>
            <person name="Lim J.K."/>
            <person name="Kim Y.J."/>
            <person name="Kwon K.K."/>
        </authorList>
    </citation>
    <scope>NUCLEOTIDE SEQUENCE [LARGE SCALE GENOMIC DNA]</scope>
    <source>
        <strain evidence="2 3">IOH1</strain>
    </source>
</reference>
<keyword evidence="1" id="KW-0472">Membrane</keyword>
<organism evidence="2 3">
    <name type="scientific">Thermococcus indicus</name>
    <dbReference type="NCBI Taxonomy" id="2586643"/>
    <lineage>
        <taxon>Archaea</taxon>
        <taxon>Methanobacteriati</taxon>
        <taxon>Methanobacteriota</taxon>
        <taxon>Thermococci</taxon>
        <taxon>Thermococcales</taxon>
        <taxon>Thermococcaceae</taxon>
        <taxon>Thermococcus</taxon>
    </lineage>
</organism>
<dbReference type="AlphaFoldDB" id="A0A4Y5SI23"/>
<evidence type="ECO:0000313" key="3">
    <source>
        <dbReference type="Proteomes" id="UP000306007"/>
    </source>
</evidence>
<dbReference type="OrthoDB" id="91968at2157"/>
<feature type="transmembrane region" description="Helical" evidence="1">
    <location>
        <begin position="6"/>
        <end position="23"/>
    </location>
</feature>
<dbReference type="EMBL" id="CP040846">
    <property type="protein sequence ID" value="QDA30393.1"/>
    <property type="molecule type" value="Genomic_DNA"/>
</dbReference>
<evidence type="ECO:0000256" key="1">
    <source>
        <dbReference type="SAM" id="Phobius"/>
    </source>
</evidence>
<gene>
    <name evidence="2" type="ORF">FH039_00455</name>
</gene>
<protein>
    <submittedName>
        <fullName evidence="2">Uncharacterized protein</fullName>
    </submittedName>
</protein>
<keyword evidence="3" id="KW-1185">Reference proteome</keyword>
<sequence length="281" mass="31912">MEGGGALFIVFIFIMLGIILMDMEREAKARKKCTELASSIRIDGRTLFLPEKTRLLRGTLRMKGEWIGAKHRHYSVQRELRTAGEFTSDRIELEPEGFFVFIGENDDAWVELPVYVIAEGRFRDALISPVLPTYRIEAGENSLGTSHNDEYAHLRLETGRGTISGRLYTSVAKCRGARVELIHPESKGKEKLVEVRGSGEKDFERRFWEKPLILVMDRNVSDPRKLREAFGARRVLEGHGKYEVLLTMDVPLKQDEHAGTELLIEPEEGFPEGSPEINVVV</sequence>
<keyword evidence="1" id="KW-0812">Transmembrane</keyword>
<dbReference type="Proteomes" id="UP000306007">
    <property type="component" value="Chromosome"/>
</dbReference>
<accession>A0A4Y5SI23</accession>
<dbReference type="RefSeq" id="WP_139679784.1">
    <property type="nucleotide sequence ID" value="NZ_CP040846.1"/>
</dbReference>
<evidence type="ECO:0000313" key="2">
    <source>
        <dbReference type="EMBL" id="QDA30393.1"/>
    </source>
</evidence>
<dbReference type="KEGG" id="tic:FH039_00455"/>
<dbReference type="GeneID" id="40473609"/>